<dbReference type="InterPro" id="IPR050265">
    <property type="entry name" value="Fe/Mn_Superoxide_Dismutase"/>
</dbReference>
<protein>
    <recommendedName>
        <fullName evidence="2">superoxide dismutase</fullName>
        <ecNumber evidence="2">1.15.1.1</ecNumber>
    </recommendedName>
</protein>
<dbReference type="SUPFAM" id="SSF46609">
    <property type="entry name" value="Fe,Mn superoxide dismutase (SOD), N-terminal domain"/>
    <property type="match status" value="1"/>
</dbReference>
<dbReference type="Gene3D" id="3.40.250.10">
    <property type="entry name" value="Rhodanese-like domain"/>
    <property type="match status" value="1"/>
</dbReference>
<dbReference type="InterPro" id="IPR001763">
    <property type="entry name" value="Rhodanese-like_dom"/>
</dbReference>
<dbReference type="InterPro" id="IPR036324">
    <property type="entry name" value="Mn/Fe_SOD_N_sf"/>
</dbReference>
<accession>A0A254NCY3</accession>
<dbReference type="Pfam" id="PF00581">
    <property type="entry name" value="Rhodanese"/>
    <property type="match status" value="1"/>
</dbReference>
<dbReference type="AlphaFoldDB" id="A0A254NCY3"/>
<dbReference type="InterPro" id="IPR036314">
    <property type="entry name" value="SOD_C_sf"/>
</dbReference>
<feature type="domain" description="Rhodanese" evidence="5">
    <location>
        <begin position="210"/>
        <end position="300"/>
    </location>
</feature>
<keyword evidence="4" id="KW-0560">Oxidoreductase</keyword>
<keyword evidence="3" id="KW-0479">Metal-binding</keyword>
<evidence type="ECO:0000313" key="6">
    <source>
        <dbReference type="EMBL" id="OWR03288.1"/>
    </source>
</evidence>
<gene>
    <name evidence="6" type="ORF">CDO81_17180</name>
</gene>
<dbReference type="InterPro" id="IPR036873">
    <property type="entry name" value="Rhodanese-like_dom_sf"/>
</dbReference>
<dbReference type="EC" id="1.15.1.1" evidence="2"/>
<dbReference type="Pfam" id="PF02777">
    <property type="entry name" value="Sod_Fe_C"/>
    <property type="match status" value="1"/>
</dbReference>
<dbReference type="GO" id="GO:0004784">
    <property type="term" value="F:superoxide dismutase activity"/>
    <property type="evidence" value="ECO:0007669"/>
    <property type="project" value="UniProtKB-EC"/>
</dbReference>
<dbReference type="RefSeq" id="WP_005797796.1">
    <property type="nucleotide sequence ID" value="NZ_NISI01000006.1"/>
</dbReference>
<organism evidence="6 7">
    <name type="scientific">Roseateles puraquae</name>
    <dbReference type="NCBI Taxonomy" id="431059"/>
    <lineage>
        <taxon>Bacteria</taxon>
        <taxon>Pseudomonadati</taxon>
        <taxon>Pseudomonadota</taxon>
        <taxon>Betaproteobacteria</taxon>
        <taxon>Burkholderiales</taxon>
        <taxon>Sphaerotilaceae</taxon>
        <taxon>Roseateles</taxon>
    </lineage>
</organism>
<dbReference type="SUPFAM" id="SSF54719">
    <property type="entry name" value="Fe,Mn superoxide dismutase (SOD), C-terminal domain"/>
    <property type="match status" value="1"/>
</dbReference>
<dbReference type="PANTHER" id="PTHR11404">
    <property type="entry name" value="SUPEROXIDE DISMUTASE 2"/>
    <property type="match status" value="1"/>
</dbReference>
<dbReference type="SUPFAM" id="SSF52821">
    <property type="entry name" value="Rhodanese/Cell cycle control phosphatase"/>
    <property type="match status" value="1"/>
</dbReference>
<dbReference type="EMBL" id="NISI01000006">
    <property type="protein sequence ID" value="OWR03288.1"/>
    <property type="molecule type" value="Genomic_DNA"/>
</dbReference>
<comment type="similarity">
    <text evidence="1">Belongs to the iron/manganese superoxide dismutase family.</text>
</comment>
<dbReference type="CDD" id="cd01444">
    <property type="entry name" value="GlpE_ST"/>
    <property type="match status" value="1"/>
</dbReference>
<evidence type="ECO:0000259" key="5">
    <source>
        <dbReference type="PROSITE" id="PS50206"/>
    </source>
</evidence>
<dbReference type="OrthoDB" id="9811849at2"/>
<keyword evidence="7" id="KW-1185">Reference proteome</keyword>
<proteinExistence type="inferred from homology"/>
<evidence type="ECO:0000256" key="3">
    <source>
        <dbReference type="ARBA" id="ARBA00022723"/>
    </source>
</evidence>
<evidence type="ECO:0000256" key="2">
    <source>
        <dbReference type="ARBA" id="ARBA00012682"/>
    </source>
</evidence>
<reference evidence="6 7" key="1">
    <citation type="journal article" date="2007" name="Int. J. Syst. Evol. Microbiol.">
        <title>Description of Pelomonas aquatica sp. nov. and Pelomonas puraquae sp. nov., isolated from industrial and haemodialysis water.</title>
        <authorList>
            <person name="Gomila M."/>
            <person name="Bowien B."/>
            <person name="Falsen E."/>
            <person name="Moore E.R."/>
            <person name="Lalucat J."/>
        </authorList>
    </citation>
    <scope>NUCLEOTIDE SEQUENCE [LARGE SCALE GENOMIC DNA]</scope>
    <source>
        <strain evidence="6 7">CCUG 52769</strain>
    </source>
</reference>
<dbReference type="Gene3D" id="3.55.40.20">
    <property type="entry name" value="Iron/manganese superoxide dismutase, C-terminal domain"/>
    <property type="match status" value="1"/>
</dbReference>
<evidence type="ECO:0000256" key="1">
    <source>
        <dbReference type="ARBA" id="ARBA00008714"/>
    </source>
</evidence>
<dbReference type="SMART" id="SM00450">
    <property type="entry name" value="RHOD"/>
    <property type="match status" value="1"/>
</dbReference>
<dbReference type="PANTHER" id="PTHR11404:SF6">
    <property type="entry name" value="SUPEROXIDE DISMUTASE [MN], MITOCHONDRIAL"/>
    <property type="match status" value="1"/>
</dbReference>
<dbReference type="InterPro" id="IPR019832">
    <property type="entry name" value="Mn/Fe_SOD_C"/>
</dbReference>
<dbReference type="PROSITE" id="PS50206">
    <property type="entry name" value="RHODANESE_3"/>
    <property type="match status" value="1"/>
</dbReference>
<name>A0A254NCY3_9BURK</name>
<dbReference type="GO" id="GO:0046872">
    <property type="term" value="F:metal ion binding"/>
    <property type="evidence" value="ECO:0007669"/>
    <property type="project" value="UniProtKB-KW"/>
</dbReference>
<comment type="caution">
    <text evidence="6">The sequence shown here is derived from an EMBL/GenBank/DDBJ whole genome shotgun (WGS) entry which is preliminary data.</text>
</comment>
<sequence length="302" mass="32861">MDLQLRPLTINLAALNGLSEKLILSHHANNYTGAVKRLDAIRQQLAHLDWPTAPVFMINGLKREELIAANSAWLHELYFDTLGGDGALPDSGLAVALARDFGSVDRWRTEFSALAKAMGGGSGWALLSWSTREARLINHWAADHTNLLAGATPLLALDMYEHAYHMDFGAKAAAYVDAFMQNIRWNAVMQRYAAAVEADALPWSAAPEEVGGDLQLIDVRRTAGYAQAPDRIAGAIRRDPVQLANWSREIDTSKPVLVYCVHGHEVSQSVALALRAHGLDARFVAGGIEACRAAGVTFEAKE</sequence>
<evidence type="ECO:0000256" key="4">
    <source>
        <dbReference type="ARBA" id="ARBA00023002"/>
    </source>
</evidence>
<dbReference type="GO" id="GO:0005737">
    <property type="term" value="C:cytoplasm"/>
    <property type="evidence" value="ECO:0007669"/>
    <property type="project" value="InterPro"/>
</dbReference>
<dbReference type="GO" id="GO:0004792">
    <property type="term" value="F:thiosulfate-cyanide sulfurtransferase activity"/>
    <property type="evidence" value="ECO:0007669"/>
    <property type="project" value="InterPro"/>
</dbReference>
<dbReference type="InterPro" id="IPR023695">
    <property type="entry name" value="Thiosulf_sulfurTrfase"/>
</dbReference>
<dbReference type="Proteomes" id="UP000197446">
    <property type="component" value="Unassembled WGS sequence"/>
</dbReference>
<evidence type="ECO:0000313" key="7">
    <source>
        <dbReference type="Proteomes" id="UP000197446"/>
    </source>
</evidence>